<keyword evidence="1" id="KW-0812">Transmembrane</keyword>
<sequence length="257" mass="29304">MLRKKLTAIALLCVIIIIGVYYFYAPISVVTFKLKGFDSVATSHFIILFKPESKDSIPAVVNAAERAYDLVGKDFDFYPKNKLPIVVFPDGLSLQSAFNWPKDENTQGVYYRGVIYVQSPDGWIEETQDMEKVFFDKGPMVHEYTHFVVDIMTKGNCPRWFTEGVAQYEEKRVTGYTLEEDFEIDKSFDYAYEDIMYSFDKLSNVPKAYLGALEMTEFLSGSGGIDELKRIMLYLKDGDSAEGIFLRKVAQFDTGGK</sequence>
<feature type="transmembrane region" description="Helical" evidence="1">
    <location>
        <begin position="7"/>
        <end position="24"/>
    </location>
</feature>
<name>F4LV58_TEPAE</name>
<accession>F4LV58</accession>
<evidence type="ECO:0000313" key="3">
    <source>
        <dbReference type="Proteomes" id="UP000010802"/>
    </source>
</evidence>
<organism evidence="2 3">
    <name type="scientific">Tepidanaerobacter acetatoxydans (strain DSM 21804 / JCM 16047 / Re1)</name>
    <dbReference type="NCBI Taxonomy" id="1209989"/>
    <lineage>
        <taxon>Bacteria</taxon>
        <taxon>Bacillati</taxon>
        <taxon>Bacillota</taxon>
        <taxon>Clostridia</taxon>
        <taxon>Thermosediminibacterales</taxon>
        <taxon>Tepidanaerobacteraceae</taxon>
        <taxon>Tepidanaerobacter</taxon>
    </lineage>
</organism>
<dbReference type="eggNOG" id="COG0308">
    <property type="taxonomic scope" value="Bacteria"/>
</dbReference>
<dbReference type="EMBL" id="HF563609">
    <property type="protein sequence ID" value="CCP27684.1"/>
    <property type="molecule type" value="Genomic_DNA"/>
</dbReference>
<dbReference type="KEGG" id="tep:TepRe1_2607"/>
<dbReference type="AlphaFoldDB" id="F4LV58"/>
<reference evidence="3" key="1">
    <citation type="journal article" date="2013" name="Genome Announc.">
        <title>First genome sequence of a syntrophic acetate-oxidizing bacterium, Tepidanaerobacter acetatoxydans strain Re1.</title>
        <authorList>
            <person name="Manzoor S."/>
            <person name="Bongcam-Rudloff E."/>
            <person name="Schnurer A."/>
            <person name="Muller B."/>
        </authorList>
    </citation>
    <scope>NUCLEOTIDE SEQUENCE [LARGE SCALE GENOMIC DNA]</scope>
    <source>
        <strain evidence="3">Re1</strain>
    </source>
</reference>
<dbReference type="Proteomes" id="UP000010802">
    <property type="component" value="Chromosome"/>
</dbReference>
<protein>
    <recommendedName>
        <fullName evidence="4">Peptidase MA-like domain-containing protein</fullName>
    </recommendedName>
</protein>
<dbReference type="PATRIC" id="fig|1209989.3.peg.3212"/>
<keyword evidence="3" id="KW-1185">Reference proteome</keyword>
<dbReference type="KEGG" id="tae:TepiRe1_2810"/>
<dbReference type="HOGENOM" id="CLU_079582_0_0_9"/>
<evidence type="ECO:0000313" key="2">
    <source>
        <dbReference type="EMBL" id="CCP27684.1"/>
    </source>
</evidence>
<dbReference type="RefSeq" id="WP_013779624.1">
    <property type="nucleotide sequence ID" value="NC_015519.1"/>
</dbReference>
<gene>
    <name evidence="2" type="ordered locus">TEPIRE1_2810</name>
</gene>
<evidence type="ECO:0000256" key="1">
    <source>
        <dbReference type="SAM" id="Phobius"/>
    </source>
</evidence>
<keyword evidence="1" id="KW-0472">Membrane</keyword>
<accession>L0S5I1</accession>
<keyword evidence="1" id="KW-1133">Transmembrane helix</keyword>
<dbReference type="OrthoDB" id="9787613at2"/>
<dbReference type="STRING" id="1209989.TepRe1_2607"/>
<evidence type="ECO:0008006" key="4">
    <source>
        <dbReference type="Google" id="ProtNLM"/>
    </source>
</evidence>
<proteinExistence type="predicted"/>